<proteinExistence type="predicted"/>
<dbReference type="PANTHER" id="PTHR36304">
    <property type="entry name" value="DOMAIN GTPASE-ACTIVATING PROTEIN, PUTATIVE-RELATED-RELATED"/>
    <property type="match status" value="1"/>
</dbReference>
<protein>
    <submittedName>
        <fullName evidence="2">DUF4388 domain-containing protein</fullName>
    </submittedName>
</protein>
<gene>
    <name evidence="2" type="ORF">ENI35_07520</name>
</gene>
<dbReference type="AlphaFoldDB" id="A0A7C2A568"/>
<dbReference type="EMBL" id="DRIH01000273">
    <property type="protein sequence ID" value="HEC68634.1"/>
    <property type="molecule type" value="Genomic_DNA"/>
</dbReference>
<dbReference type="PANTHER" id="PTHR36304:SF4">
    <property type="entry name" value="DUF4388 DOMAIN-CONTAINING PROTEIN"/>
    <property type="match status" value="1"/>
</dbReference>
<dbReference type="Pfam" id="PF14332">
    <property type="entry name" value="DUF4388"/>
    <property type="match status" value="1"/>
</dbReference>
<comment type="caution">
    <text evidence="2">The sequence shown here is derived from an EMBL/GenBank/DDBJ whole genome shotgun (WGS) entry which is preliminary data.</text>
</comment>
<dbReference type="InterPro" id="IPR025497">
    <property type="entry name" value="PatA-like_N"/>
</dbReference>
<organism evidence="2">
    <name type="scientific">Desulfofervidus auxilii</name>
    <dbReference type="NCBI Taxonomy" id="1621989"/>
    <lineage>
        <taxon>Bacteria</taxon>
        <taxon>Pseudomonadati</taxon>
        <taxon>Thermodesulfobacteriota</taxon>
        <taxon>Candidatus Desulfofervidia</taxon>
        <taxon>Candidatus Desulfofervidales</taxon>
        <taxon>Candidatus Desulfofervidaceae</taxon>
        <taxon>Candidatus Desulfofervidus</taxon>
    </lineage>
</organism>
<sequence length="191" mass="21929">MLKGDIDIISVSTVIQLCYQEKKSGCLSLYNDKTKIGEIFLKNGQIIAAHMGNVKGEKAFYKLISLKKGEFLFENNVSFPEQEINLPYEYLFLEAVRQQDETKNYLGSIEKKLAGKVSQVEEEFFFEEIYLLFSKTGQLLEGGKVECLWSKDNNHFCLFLKTSKGIIKINLLPHVGLEELIFKIKEIVKED</sequence>
<evidence type="ECO:0000313" key="2">
    <source>
        <dbReference type="EMBL" id="HEC68634.1"/>
    </source>
</evidence>
<name>A0A7C2A568_DESA2</name>
<feature type="domain" description="PatA-like N-terminal" evidence="1">
    <location>
        <begin position="3"/>
        <end position="103"/>
    </location>
</feature>
<reference evidence="2" key="1">
    <citation type="journal article" date="2020" name="mSystems">
        <title>Genome- and Community-Level Interaction Insights into Carbon Utilization and Element Cycling Functions of Hydrothermarchaeota in Hydrothermal Sediment.</title>
        <authorList>
            <person name="Zhou Z."/>
            <person name="Liu Y."/>
            <person name="Xu W."/>
            <person name="Pan J."/>
            <person name="Luo Z.H."/>
            <person name="Li M."/>
        </authorList>
    </citation>
    <scope>NUCLEOTIDE SEQUENCE [LARGE SCALE GENOMIC DNA]</scope>
    <source>
        <strain evidence="2">HyVt-389</strain>
    </source>
</reference>
<accession>A0A7C2A568</accession>
<dbReference type="Proteomes" id="UP000885738">
    <property type="component" value="Unassembled WGS sequence"/>
</dbReference>
<evidence type="ECO:0000259" key="1">
    <source>
        <dbReference type="Pfam" id="PF14332"/>
    </source>
</evidence>